<dbReference type="Proteomes" id="UP000467700">
    <property type="component" value="Unassembled WGS sequence"/>
</dbReference>
<sequence length="566" mass="61404">MLGAGASATSRSARFGLGARGLTFGLETQEEPAEPLRFYDKLNNCDISCDVDREENTQPGLRSVRSCGEGKVYSSGTGRFTGFEDHKGKSILAKYEDGSIAGLAVDAGAGKIALWTASIEYPLTEEPASSIPTSQDTTASEKLRKELLQTSLLQLGLQSPPDEDNKLSILRPLPQFLTSTPSKRTIVSQITNAIAAPQLGSQLSVLKDANDEFLFHALQEGMGLMTTAREDAKSSSDPSTWQPKHIIVCQDGELPSRELTPLFDLALFYSTLAEARKREDLLSTEPWGTGEAVLYGEAVTSTQTMLDKNPVLLSQLPTPLLSLASYQLAGRGRGSNVWLSPSGCLQFSILQRVSLSGPAAFPPAKIVFVQYLFALAVVEACRDEAVLGPRVGERIRVKWPNDLYAQVSDDGEVRKVGGVLVNTSFSGGKVDIVIGCGLNVLNQPPITSLAQLHPGAKEKLSIEKTAAVIMAKFESMWNVFLRECSFEPLLDLYLKRWLHSDQVVTLTTTTPHIKVRITGITLDYGLLRTIPERTGLGRGASEGEFIDLQPDGNSFDLMANLIKLKS</sequence>
<dbReference type="PANTHER" id="PTHR12835:SF5">
    <property type="entry name" value="BIOTIN--PROTEIN LIGASE"/>
    <property type="match status" value="1"/>
</dbReference>
<dbReference type="InterPro" id="IPR004408">
    <property type="entry name" value="Biotin_CoA_COase_ligase"/>
</dbReference>
<dbReference type="AlphaFoldDB" id="A0A8S0WDT1"/>
<organism evidence="4 5">
    <name type="scientific">Cyclocybe aegerita</name>
    <name type="common">Black poplar mushroom</name>
    <name type="synonym">Agrocybe aegerita</name>
    <dbReference type="NCBI Taxonomy" id="1973307"/>
    <lineage>
        <taxon>Eukaryota</taxon>
        <taxon>Fungi</taxon>
        <taxon>Dikarya</taxon>
        <taxon>Basidiomycota</taxon>
        <taxon>Agaricomycotina</taxon>
        <taxon>Agaricomycetes</taxon>
        <taxon>Agaricomycetidae</taxon>
        <taxon>Agaricales</taxon>
        <taxon>Agaricineae</taxon>
        <taxon>Bolbitiaceae</taxon>
        <taxon>Cyclocybe</taxon>
    </lineage>
</organism>
<comment type="similarity">
    <text evidence="1">Belongs to the biotin--protein ligase family.</text>
</comment>
<dbReference type="GO" id="GO:0005737">
    <property type="term" value="C:cytoplasm"/>
    <property type="evidence" value="ECO:0007669"/>
    <property type="project" value="TreeGrafter"/>
</dbReference>
<feature type="domain" description="BPL/LPL catalytic" evidence="3">
    <location>
        <begin position="276"/>
        <end position="481"/>
    </location>
</feature>
<dbReference type="NCBIfam" id="TIGR00121">
    <property type="entry name" value="birA_ligase"/>
    <property type="match status" value="1"/>
</dbReference>
<dbReference type="PROSITE" id="PS51733">
    <property type="entry name" value="BPL_LPL_CATALYTIC"/>
    <property type="match status" value="1"/>
</dbReference>
<keyword evidence="5" id="KW-1185">Reference proteome</keyword>
<accession>A0A8S0WDT1</accession>
<dbReference type="Gene3D" id="3.30.930.10">
    <property type="entry name" value="Bira Bifunctional Protein, Domain 2"/>
    <property type="match status" value="1"/>
</dbReference>
<keyword evidence="2" id="KW-0436">Ligase</keyword>
<dbReference type="InterPro" id="IPR045864">
    <property type="entry name" value="aa-tRNA-synth_II/BPL/LPL"/>
</dbReference>
<gene>
    <name evidence="4" type="ORF">AAE3_LOCUS8415</name>
</gene>
<dbReference type="SUPFAM" id="SSF55681">
    <property type="entry name" value="Class II aaRS and biotin synthetases"/>
    <property type="match status" value="1"/>
</dbReference>
<comment type="caution">
    <text evidence="4">The sequence shown here is derived from an EMBL/GenBank/DDBJ whole genome shotgun (WGS) entry which is preliminary data.</text>
</comment>
<evidence type="ECO:0000313" key="4">
    <source>
        <dbReference type="EMBL" id="CAA7266210.1"/>
    </source>
</evidence>
<dbReference type="PANTHER" id="PTHR12835">
    <property type="entry name" value="BIOTIN PROTEIN LIGASE"/>
    <property type="match status" value="1"/>
</dbReference>
<name>A0A8S0WDT1_CYCAE</name>
<reference evidence="4 5" key="1">
    <citation type="submission" date="2020-01" db="EMBL/GenBank/DDBJ databases">
        <authorList>
            <person name="Gupta K D."/>
        </authorList>
    </citation>
    <scope>NUCLEOTIDE SEQUENCE [LARGE SCALE GENOMIC DNA]</scope>
</reference>
<proteinExistence type="inferred from homology"/>
<dbReference type="GO" id="GO:0004077">
    <property type="term" value="F:biotin--[biotin carboxyl-carrier protein] ligase activity"/>
    <property type="evidence" value="ECO:0007669"/>
    <property type="project" value="InterPro"/>
</dbReference>
<protein>
    <recommendedName>
        <fullName evidence="3">BPL/LPL catalytic domain-containing protein</fullName>
    </recommendedName>
</protein>
<dbReference type="InterPro" id="IPR004143">
    <property type="entry name" value="BPL_LPL_catalytic"/>
</dbReference>
<dbReference type="Pfam" id="PF03099">
    <property type="entry name" value="BPL_LplA_LipB"/>
    <property type="match status" value="1"/>
</dbReference>
<evidence type="ECO:0000313" key="5">
    <source>
        <dbReference type="Proteomes" id="UP000467700"/>
    </source>
</evidence>
<dbReference type="OrthoDB" id="10250105at2759"/>
<dbReference type="EMBL" id="CACVBS010000053">
    <property type="protein sequence ID" value="CAA7266210.1"/>
    <property type="molecule type" value="Genomic_DNA"/>
</dbReference>
<dbReference type="CDD" id="cd16442">
    <property type="entry name" value="BPL"/>
    <property type="match status" value="1"/>
</dbReference>
<evidence type="ECO:0000259" key="3">
    <source>
        <dbReference type="PROSITE" id="PS51733"/>
    </source>
</evidence>
<evidence type="ECO:0000256" key="2">
    <source>
        <dbReference type="ARBA" id="ARBA00022598"/>
    </source>
</evidence>
<evidence type="ECO:0000256" key="1">
    <source>
        <dbReference type="ARBA" id="ARBA00009934"/>
    </source>
</evidence>